<dbReference type="PROSITE" id="PS50110">
    <property type="entry name" value="RESPONSE_REGULATORY"/>
    <property type="match status" value="1"/>
</dbReference>
<organism evidence="4 5">
    <name type="scientific">Amycolatopsis coloradensis</name>
    <dbReference type="NCBI Taxonomy" id="76021"/>
    <lineage>
        <taxon>Bacteria</taxon>
        <taxon>Bacillati</taxon>
        <taxon>Actinomycetota</taxon>
        <taxon>Actinomycetes</taxon>
        <taxon>Pseudonocardiales</taxon>
        <taxon>Pseudonocardiaceae</taxon>
        <taxon>Amycolatopsis</taxon>
    </lineage>
</organism>
<name>A0A1R0KT49_9PSEU</name>
<dbReference type="InterPro" id="IPR051015">
    <property type="entry name" value="EvgA-like"/>
</dbReference>
<dbReference type="SMART" id="SM00448">
    <property type="entry name" value="REC"/>
    <property type="match status" value="1"/>
</dbReference>
<dbReference type="InterPro" id="IPR058245">
    <property type="entry name" value="NreC/VraR/RcsB-like_REC"/>
</dbReference>
<accession>A0A1R0KT49</accession>
<dbReference type="InterPro" id="IPR011006">
    <property type="entry name" value="CheY-like_superfamily"/>
</dbReference>
<dbReference type="Gene3D" id="1.10.10.10">
    <property type="entry name" value="Winged helix-like DNA-binding domain superfamily/Winged helix DNA-binding domain"/>
    <property type="match status" value="1"/>
</dbReference>
<reference evidence="4 5" key="1">
    <citation type="submission" date="2016-01" db="EMBL/GenBank/DDBJ databases">
        <title>Amycolatopsis coloradensis genome sequencing and assembly.</title>
        <authorList>
            <person name="Mayilraj S."/>
        </authorList>
    </citation>
    <scope>NUCLEOTIDE SEQUENCE [LARGE SCALE GENOMIC DNA]</scope>
    <source>
        <strain evidence="4 5">DSM 44225</strain>
    </source>
</reference>
<dbReference type="Pfam" id="PF00072">
    <property type="entry name" value="Response_reg"/>
    <property type="match status" value="1"/>
</dbReference>
<dbReference type="SUPFAM" id="SSF46894">
    <property type="entry name" value="C-terminal effector domain of the bipartite response regulators"/>
    <property type="match status" value="1"/>
</dbReference>
<feature type="domain" description="Response regulatory" evidence="3">
    <location>
        <begin position="7"/>
        <end position="122"/>
    </location>
</feature>
<keyword evidence="5" id="KW-1185">Reference proteome</keyword>
<dbReference type="GO" id="GO:0003677">
    <property type="term" value="F:DNA binding"/>
    <property type="evidence" value="ECO:0007669"/>
    <property type="project" value="UniProtKB-KW"/>
</dbReference>
<dbReference type="GO" id="GO:0000160">
    <property type="term" value="P:phosphorelay signal transduction system"/>
    <property type="evidence" value="ECO:0007669"/>
    <property type="project" value="InterPro"/>
</dbReference>
<dbReference type="PANTHER" id="PTHR45566:SF1">
    <property type="entry name" value="HTH-TYPE TRANSCRIPTIONAL REGULATOR YHJB-RELATED"/>
    <property type="match status" value="1"/>
</dbReference>
<evidence type="ECO:0000259" key="3">
    <source>
        <dbReference type="PROSITE" id="PS50110"/>
    </source>
</evidence>
<comment type="caution">
    <text evidence="4">The sequence shown here is derived from an EMBL/GenBank/DDBJ whole genome shotgun (WGS) entry which is preliminary data.</text>
</comment>
<dbReference type="PANTHER" id="PTHR45566">
    <property type="entry name" value="HTH-TYPE TRANSCRIPTIONAL REGULATOR YHJB-RELATED"/>
    <property type="match status" value="1"/>
</dbReference>
<dbReference type="InterPro" id="IPR001789">
    <property type="entry name" value="Sig_transdc_resp-reg_receiver"/>
</dbReference>
<dbReference type="InterPro" id="IPR036388">
    <property type="entry name" value="WH-like_DNA-bd_sf"/>
</dbReference>
<protein>
    <submittedName>
        <fullName evidence="4">LuxR family transcriptional regulator</fullName>
    </submittedName>
</protein>
<dbReference type="STRING" id="76021.BS329_17960"/>
<evidence type="ECO:0000256" key="1">
    <source>
        <dbReference type="ARBA" id="ARBA00023125"/>
    </source>
</evidence>
<gene>
    <name evidence="4" type="ORF">BS329_17960</name>
</gene>
<dbReference type="Proteomes" id="UP000187486">
    <property type="component" value="Unassembled WGS sequence"/>
</dbReference>
<evidence type="ECO:0000313" key="5">
    <source>
        <dbReference type="Proteomes" id="UP000187486"/>
    </source>
</evidence>
<dbReference type="InterPro" id="IPR016032">
    <property type="entry name" value="Sig_transdc_resp-reg_C-effctor"/>
</dbReference>
<evidence type="ECO:0000256" key="2">
    <source>
        <dbReference type="PROSITE-ProRule" id="PRU00169"/>
    </source>
</evidence>
<sequence length="220" mass="23308">MADHSITAVIADDHKVVAAGVQSWCAEADPPIRVIDAGGSPAGLWTGPGRDADVVILDLQLERGHHELGELRRLTEVGRKVVVYTQTADSATAVQCIELGALAYVTKKEGSEHLVTAIRAAARGQAYTPPSLGGALAGDTGPDRPQLTQREADALRAWFASSSKVLAAQMLNIKPTTIETYIERARVKYAHAGRPAPTKSKLVARALEDGLITLAELSDS</sequence>
<feature type="modified residue" description="4-aspartylphosphate" evidence="2">
    <location>
        <position position="58"/>
    </location>
</feature>
<dbReference type="EMBL" id="MQUQ01000009">
    <property type="protein sequence ID" value="OLZ51126.1"/>
    <property type="molecule type" value="Genomic_DNA"/>
</dbReference>
<dbReference type="Gene3D" id="3.40.50.2300">
    <property type="match status" value="1"/>
</dbReference>
<evidence type="ECO:0000313" key="4">
    <source>
        <dbReference type="EMBL" id="OLZ51126.1"/>
    </source>
</evidence>
<proteinExistence type="predicted"/>
<dbReference type="SUPFAM" id="SSF52172">
    <property type="entry name" value="CheY-like"/>
    <property type="match status" value="1"/>
</dbReference>
<dbReference type="CDD" id="cd17535">
    <property type="entry name" value="REC_NarL-like"/>
    <property type="match status" value="1"/>
</dbReference>
<keyword evidence="1" id="KW-0238">DNA-binding</keyword>
<dbReference type="RefSeq" id="WP_076162223.1">
    <property type="nucleotide sequence ID" value="NZ_JBEZVB010000035.1"/>
</dbReference>
<dbReference type="GO" id="GO:0006355">
    <property type="term" value="P:regulation of DNA-templated transcription"/>
    <property type="evidence" value="ECO:0007669"/>
    <property type="project" value="InterPro"/>
</dbReference>
<keyword evidence="2" id="KW-0597">Phosphoprotein</keyword>
<dbReference type="AlphaFoldDB" id="A0A1R0KT49"/>
<dbReference type="OrthoDB" id="3171335at2"/>